<evidence type="ECO:0000313" key="4">
    <source>
        <dbReference type="EMBL" id="TMM59389.1"/>
    </source>
</evidence>
<organism evidence="4 5">
    <name type="scientific">Maribacter algarum</name>
    <name type="common">ex Zhang et al. 2020</name>
    <dbReference type="NCBI Taxonomy" id="2578118"/>
    <lineage>
        <taxon>Bacteria</taxon>
        <taxon>Pseudomonadati</taxon>
        <taxon>Bacteroidota</taxon>
        <taxon>Flavobacteriia</taxon>
        <taxon>Flavobacteriales</taxon>
        <taxon>Flavobacteriaceae</taxon>
        <taxon>Maribacter</taxon>
    </lineage>
</organism>
<evidence type="ECO:0000256" key="2">
    <source>
        <dbReference type="SAM" id="SignalP"/>
    </source>
</evidence>
<dbReference type="RefSeq" id="WP_138657378.1">
    <property type="nucleotide sequence ID" value="NZ_VATY01000001.1"/>
</dbReference>
<dbReference type="Pfam" id="PF18962">
    <property type="entry name" value="Por_Secre_tail"/>
    <property type="match status" value="1"/>
</dbReference>
<gene>
    <name evidence="4" type="ORF">FEE95_08150</name>
</gene>
<keyword evidence="5" id="KW-1185">Reference proteome</keyword>
<feature type="chain" id="PRO_5024425766" evidence="2">
    <location>
        <begin position="19"/>
        <end position="107"/>
    </location>
</feature>
<feature type="domain" description="Secretion system C-terminal sorting" evidence="3">
    <location>
        <begin position="37"/>
        <end position="106"/>
    </location>
</feature>
<protein>
    <submittedName>
        <fullName evidence="4">T9SS type A sorting domain-containing protein</fullName>
    </submittedName>
</protein>
<dbReference type="OrthoDB" id="862563at2"/>
<accession>A0A5S3PWK0</accession>
<feature type="signal peptide" evidence="2">
    <location>
        <begin position="1"/>
        <end position="18"/>
    </location>
</feature>
<keyword evidence="1 2" id="KW-0732">Signal</keyword>
<comment type="caution">
    <text evidence="4">The sequence shown here is derived from an EMBL/GenBank/DDBJ whole genome shotgun (WGS) entry which is preliminary data.</text>
</comment>
<name>A0A5S3PWK0_9FLAO</name>
<dbReference type="NCBIfam" id="TIGR04183">
    <property type="entry name" value="Por_Secre_tail"/>
    <property type="match status" value="1"/>
</dbReference>
<sequence length="107" mass="11899">MKKCYFGLLLLLTLSAHGQDTISFNQTLPATESSIKIYPNPVTNDVVYITTSKNGIKDIIVYDVFGEMVLTDRISSKSLNISRLVPGVYVLQVTEGNETMTRKLVVK</sequence>
<dbReference type="InterPro" id="IPR026444">
    <property type="entry name" value="Secre_tail"/>
</dbReference>
<evidence type="ECO:0000256" key="1">
    <source>
        <dbReference type="ARBA" id="ARBA00022729"/>
    </source>
</evidence>
<dbReference type="EMBL" id="VATY01000001">
    <property type="protein sequence ID" value="TMM59389.1"/>
    <property type="molecule type" value="Genomic_DNA"/>
</dbReference>
<dbReference type="Proteomes" id="UP000310314">
    <property type="component" value="Unassembled WGS sequence"/>
</dbReference>
<evidence type="ECO:0000259" key="3">
    <source>
        <dbReference type="Pfam" id="PF18962"/>
    </source>
</evidence>
<reference evidence="4 5" key="1">
    <citation type="submission" date="2019-05" db="EMBL/GenBank/DDBJ databases">
        <authorList>
            <person name="Zhang J.-Y."/>
            <person name="Feg X."/>
            <person name="Du Z.-J."/>
        </authorList>
    </citation>
    <scope>NUCLEOTIDE SEQUENCE [LARGE SCALE GENOMIC DNA]</scope>
    <source>
        <strain evidence="4 5">RZ26</strain>
    </source>
</reference>
<proteinExistence type="predicted"/>
<evidence type="ECO:0000313" key="5">
    <source>
        <dbReference type="Proteomes" id="UP000310314"/>
    </source>
</evidence>
<dbReference type="AlphaFoldDB" id="A0A5S3PWK0"/>